<keyword evidence="5" id="KW-1185">Reference proteome</keyword>
<evidence type="ECO:0000313" key="4">
    <source>
        <dbReference type="EMBL" id="MDG4945336.1"/>
    </source>
</evidence>
<keyword evidence="2" id="KW-0349">Heme</keyword>
<dbReference type="GO" id="GO:0051539">
    <property type="term" value="F:4 iron, 4 sulfur cluster binding"/>
    <property type="evidence" value="ECO:0007669"/>
    <property type="project" value="UniProtKB-UniRule"/>
</dbReference>
<keyword evidence="2" id="KW-0004">4Fe-4S</keyword>
<dbReference type="PROSITE" id="PS51918">
    <property type="entry name" value="RADICAL_SAM"/>
    <property type="match status" value="1"/>
</dbReference>
<dbReference type="InterPro" id="IPR058240">
    <property type="entry name" value="rSAM_sf"/>
</dbReference>
<keyword evidence="2" id="KW-0479">Metal-binding</keyword>
<comment type="subcellular location">
    <subcellularLocation>
        <location evidence="2">Cytoplasm</location>
    </subcellularLocation>
</comment>
<reference evidence="4" key="1">
    <citation type="submission" date="2022-07" db="EMBL/GenBank/DDBJ databases">
        <title>Description and genome-wide analysis of Profundicola chukchiensis gen. nov., sp. nov., marine bacteria isolated from bottom sediments of the Chukchi Sea.</title>
        <authorList>
            <person name="Romanenko L."/>
            <person name="Otstavnykh N."/>
            <person name="Kurilenko V."/>
            <person name="Eremeev V."/>
            <person name="Velansky P."/>
            <person name="Mikhailov V."/>
            <person name="Isaeva M."/>
        </authorList>
    </citation>
    <scope>NUCLEOTIDE SEQUENCE</scope>
    <source>
        <strain evidence="4">KMM 9713</strain>
    </source>
</reference>
<dbReference type="GO" id="GO:0004109">
    <property type="term" value="F:coproporphyrinogen oxidase activity"/>
    <property type="evidence" value="ECO:0007669"/>
    <property type="project" value="InterPro"/>
</dbReference>
<dbReference type="AlphaFoldDB" id="A0A9X4MUV9"/>
<evidence type="ECO:0000313" key="5">
    <source>
        <dbReference type="Proteomes" id="UP001152599"/>
    </source>
</evidence>
<dbReference type="PANTHER" id="PTHR13932">
    <property type="entry name" value="COPROPORPHYRINIGEN III OXIDASE"/>
    <property type="match status" value="1"/>
</dbReference>
<dbReference type="InterPro" id="IPR004559">
    <property type="entry name" value="HemW-like"/>
</dbReference>
<dbReference type="CDD" id="cd01335">
    <property type="entry name" value="Radical_SAM"/>
    <property type="match status" value="1"/>
</dbReference>
<dbReference type="EMBL" id="JANCMU010000001">
    <property type="protein sequence ID" value="MDG4945336.1"/>
    <property type="molecule type" value="Genomic_DNA"/>
</dbReference>
<dbReference type="InterPro" id="IPR010723">
    <property type="entry name" value="HemN_C"/>
</dbReference>
<dbReference type="GO" id="GO:0005737">
    <property type="term" value="C:cytoplasm"/>
    <property type="evidence" value="ECO:0007669"/>
    <property type="project" value="UniProtKB-SubCell"/>
</dbReference>
<dbReference type="SFLD" id="SFLDF00288">
    <property type="entry name" value="HemN-like__clustered_with_nucl"/>
    <property type="match status" value="1"/>
</dbReference>
<dbReference type="InterPro" id="IPR006638">
    <property type="entry name" value="Elp3/MiaA/NifB-like_rSAM"/>
</dbReference>
<gene>
    <name evidence="4" type="primary">hemW</name>
    <name evidence="4" type="ORF">NMK71_02830</name>
</gene>
<dbReference type="Pfam" id="PF06969">
    <property type="entry name" value="HemN_C"/>
    <property type="match status" value="1"/>
</dbReference>
<keyword evidence="2" id="KW-0143">Chaperone</keyword>
<organism evidence="4 5">
    <name type="scientific">Profundicola chukchiensis</name>
    <dbReference type="NCBI Taxonomy" id="2961959"/>
    <lineage>
        <taxon>Bacteria</taxon>
        <taxon>Pseudomonadati</taxon>
        <taxon>Bacteroidota</taxon>
        <taxon>Flavobacteriia</taxon>
        <taxon>Flavobacteriales</taxon>
        <taxon>Weeksellaceae</taxon>
        <taxon>Profundicola</taxon>
    </lineage>
</organism>
<keyword evidence="2" id="KW-0949">S-adenosyl-L-methionine</keyword>
<comment type="caution">
    <text evidence="4">The sequence shown here is derived from an EMBL/GenBank/DDBJ whole genome shotgun (WGS) entry which is preliminary data.</text>
</comment>
<dbReference type="SFLD" id="SFLDG01082">
    <property type="entry name" value="B12-binding_domain_containing"/>
    <property type="match status" value="1"/>
</dbReference>
<evidence type="ECO:0000256" key="2">
    <source>
        <dbReference type="RuleBase" id="RU364116"/>
    </source>
</evidence>
<dbReference type="SMART" id="SM00729">
    <property type="entry name" value="Elp3"/>
    <property type="match status" value="1"/>
</dbReference>
<dbReference type="SFLD" id="SFLDS00029">
    <property type="entry name" value="Radical_SAM"/>
    <property type="match status" value="1"/>
</dbReference>
<proteinExistence type="inferred from homology"/>
<feature type="domain" description="Radical SAM core" evidence="3">
    <location>
        <begin position="1"/>
        <end position="230"/>
    </location>
</feature>
<accession>A0A9X4MUV9</accession>
<dbReference type="SFLD" id="SFLDF00562">
    <property type="entry name" value="HemN-like__clustered_with_heat"/>
    <property type="match status" value="1"/>
</dbReference>
<protein>
    <recommendedName>
        <fullName evidence="2">Heme chaperone HemW</fullName>
    </recommendedName>
</protein>
<dbReference type="PANTHER" id="PTHR13932:SF5">
    <property type="entry name" value="RADICAL S-ADENOSYL METHIONINE DOMAIN-CONTAINING PROTEIN 1, MITOCHONDRIAL"/>
    <property type="match status" value="1"/>
</dbReference>
<dbReference type="Gene3D" id="3.80.30.20">
    <property type="entry name" value="tm_1862 like domain"/>
    <property type="match status" value="1"/>
</dbReference>
<dbReference type="Proteomes" id="UP001152599">
    <property type="component" value="Unassembled WGS sequence"/>
</dbReference>
<dbReference type="InterPro" id="IPR034505">
    <property type="entry name" value="Coproporphyrinogen-III_oxidase"/>
</dbReference>
<dbReference type="GO" id="GO:0006779">
    <property type="term" value="P:porphyrin-containing compound biosynthetic process"/>
    <property type="evidence" value="ECO:0007669"/>
    <property type="project" value="InterPro"/>
</dbReference>
<keyword evidence="2" id="KW-0408">Iron</keyword>
<keyword evidence="2" id="KW-0963">Cytoplasm</keyword>
<dbReference type="SFLD" id="SFLDG01065">
    <property type="entry name" value="anaerobic_coproporphyrinogen-I"/>
    <property type="match status" value="1"/>
</dbReference>
<evidence type="ECO:0000259" key="3">
    <source>
        <dbReference type="PROSITE" id="PS51918"/>
    </source>
</evidence>
<comment type="function">
    <text evidence="2">Probably acts as a heme chaperone, transferring heme to an unknown acceptor. Binds one molecule of heme per monomer, possibly covalently. Binds 1 [4Fe-4S] cluster. The cluster is coordinated with 3 cysteines and an exchangeable S-adenosyl-L-methionine.</text>
</comment>
<dbReference type="SUPFAM" id="SSF102114">
    <property type="entry name" value="Radical SAM enzymes"/>
    <property type="match status" value="1"/>
</dbReference>
<dbReference type="InterPro" id="IPR023404">
    <property type="entry name" value="rSAM_horseshoe"/>
</dbReference>
<keyword evidence="2" id="KW-0411">Iron-sulfur</keyword>
<sequence length="374" mass="43127">MMHLYLHIPFCKQKCSYCNFHFSTSFKQKAEMVDAICKELKLRQHEITKPLETIYLGGGTPSVLDASEFYQIFQQIETLFEIAPNAEITLEANPDDLNASKVKEIRQSPINRLSMGVQSFFDEDLKLMNRAHTAQEADASIKRSQDAGIENISIDLIYGSPTTTNEMWKQNLKKAIDLKVPHVSSYALTIEPKTIIQHQINKGILADVDDEKQQHQFQMMVETLTSHGFDHYEISNFGKPDFYSKHNTSYWLGKLYTGVGPSAHGYNGRERYWNIANNSKYIQSIQQNKLNQEREILSPNDILNELTMIGLRTVYGIDLKHLKDQIPEELFAEWQENTKQFIEEGKLVLKENKLYLNPEFRFFADGIASDLFIV</sequence>
<evidence type="ECO:0000256" key="1">
    <source>
        <dbReference type="ARBA" id="ARBA00006100"/>
    </source>
</evidence>
<comment type="similarity">
    <text evidence="1">Belongs to the anaerobic coproporphyrinogen-III oxidase family. HemW subfamily.</text>
</comment>
<dbReference type="NCBIfam" id="TIGR00539">
    <property type="entry name" value="hemN_rel"/>
    <property type="match status" value="1"/>
</dbReference>
<dbReference type="GO" id="GO:0046872">
    <property type="term" value="F:metal ion binding"/>
    <property type="evidence" value="ECO:0007669"/>
    <property type="project" value="UniProtKB-UniRule"/>
</dbReference>
<dbReference type="InterPro" id="IPR007197">
    <property type="entry name" value="rSAM"/>
</dbReference>
<name>A0A9X4MUV9_9FLAO</name>
<dbReference type="Pfam" id="PF04055">
    <property type="entry name" value="Radical_SAM"/>
    <property type="match status" value="1"/>
</dbReference>